<dbReference type="EMBL" id="JBHRUG010000009">
    <property type="protein sequence ID" value="MFC3282673.1"/>
    <property type="molecule type" value="Genomic_DNA"/>
</dbReference>
<keyword evidence="1" id="KW-0813">Transport</keyword>
<keyword evidence="4" id="KW-0249">Electron transport</keyword>
<proteinExistence type="predicted"/>
<sequence length="127" mass="13948">MRARPLSIFLLVLAAGAGASSWAEDASLAQGERVFRNQCQGCHSLEPGVHIAGPSLHGVVGRTAGAVDDFEYSPTLQDAQLVWTPQTLDRFLTAPDDFLPGTRMVFWGLDERSRQQVIEFLQHVGER</sequence>
<evidence type="ECO:0000256" key="5">
    <source>
        <dbReference type="ARBA" id="ARBA00023004"/>
    </source>
</evidence>
<dbReference type="InterPro" id="IPR009056">
    <property type="entry name" value="Cyt_c-like_dom"/>
</dbReference>
<feature type="domain" description="Cytochrome c" evidence="8">
    <location>
        <begin position="26"/>
        <end position="125"/>
    </location>
</feature>
<dbReference type="Pfam" id="PF00034">
    <property type="entry name" value="Cytochrom_C"/>
    <property type="match status" value="1"/>
</dbReference>
<evidence type="ECO:0000256" key="4">
    <source>
        <dbReference type="ARBA" id="ARBA00022982"/>
    </source>
</evidence>
<feature type="chain" id="PRO_5046988443" evidence="7">
    <location>
        <begin position="24"/>
        <end position="127"/>
    </location>
</feature>
<protein>
    <submittedName>
        <fullName evidence="9">C-type cytochrome</fullName>
    </submittedName>
</protein>
<dbReference type="Gene3D" id="1.10.760.10">
    <property type="entry name" value="Cytochrome c-like domain"/>
    <property type="match status" value="1"/>
</dbReference>
<keyword evidence="3 6" id="KW-0479">Metal-binding</keyword>
<keyword evidence="5 6" id="KW-0408">Iron</keyword>
<dbReference type="PANTHER" id="PTHR11961">
    <property type="entry name" value="CYTOCHROME C"/>
    <property type="match status" value="1"/>
</dbReference>
<comment type="caution">
    <text evidence="9">The sequence shown here is derived from an EMBL/GenBank/DDBJ whole genome shotgun (WGS) entry which is preliminary data.</text>
</comment>
<evidence type="ECO:0000256" key="7">
    <source>
        <dbReference type="SAM" id="SignalP"/>
    </source>
</evidence>
<reference evidence="10" key="1">
    <citation type="journal article" date="2019" name="Int. J. Syst. Evol. Microbiol.">
        <title>The Global Catalogue of Microorganisms (GCM) 10K type strain sequencing project: providing services to taxonomists for standard genome sequencing and annotation.</title>
        <authorList>
            <consortium name="The Broad Institute Genomics Platform"/>
            <consortium name="The Broad Institute Genome Sequencing Center for Infectious Disease"/>
            <person name="Wu L."/>
            <person name="Ma J."/>
        </authorList>
    </citation>
    <scope>NUCLEOTIDE SEQUENCE [LARGE SCALE GENOMIC DNA]</scope>
    <source>
        <strain evidence="10">CECT 7698</strain>
    </source>
</reference>
<evidence type="ECO:0000313" key="10">
    <source>
        <dbReference type="Proteomes" id="UP001595579"/>
    </source>
</evidence>
<dbReference type="SUPFAM" id="SSF46626">
    <property type="entry name" value="Cytochrome c"/>
    <property type="match status" value="1"/>
</dbReference>
<feature type="signal peptide" evidence="7">
    <location>
        <begin position="1"/>
        <end position="23"/>
    </location>
</feature>
<accession>A0ABV7LJU1</accession>
<keyword evidence="2 6" id="KW-0349">Heme</keyword>
<evidence type="ECO:0000256" key="3">
    <source>
        <dbReference type="ARBA" id="ARBA00022723"/>
    </source>
</evidence>
<gene>
    <name evidence="9" type="ORF">ACFOEV_03525</name>
</gene>
<name>A0ABV7LJU1_9GAMM</name>
<dbReference type="PROSITE" id="PS51007">
    <property type="entry name" value="CYTC"/>
    <property type="match status" value="1"/>
</dbReference>
<evidence type="ECO:0000256" key="6">
    <source>
        <dbReference type="PROSITE-ProRule" id="PRU00433"/>
    </source>
</evidence>
<keyword evidence="7" id="KW-0732">Signal</keyword>
<dbReference type="InterPro" id="IPR036909">
    <property type="entry name" value="Cyt_c-like_dom_sf"/>
</dbReference>
<dbReference type="Proteomes" id="UP001595579">
    <property type="component" value="Unassembled WGS sequence"/>
</dbReference>
<evidence type="ECO:0000256" key="2">
    <source>
        <dbReference type="ARBA" id="ARBA00022617"/>
    </source>
</evidence>
<evidence type="ECO:0000313" key="9">
    <source>
        <dbReference type="EMBL" id="MFC3282673.1"/>
    </source>
</evidence>
<dbReference type="InterPro" id="IPR002327">
    <property type="entry name" value="Cyt_c_1A/1B"/>
</dbReference>
<evidence type="ECO:0000256" key="1">
    <source>
        <dbReference type="ARBA" id="ARBA00022448"/>
    </source>
</evidence>
<evidence type="ECO:0000259" key="8">
    <source>
        <dbReference type="PROSITE" id="PS51007"/>
    </source>
</evidence>
<dbReference type="PRINTS" id="PR00604">
    <property type="entry name" value="CYTCHRMECIAB"/>
</dbReference>
<dbReference type="RefSeq" id="WP_386771659.1">
    <property type="nucleotide sequence ID" value="NZ_JBHRUG010000009.1"/>
</dbReference>
<keyword evidence="10" id="KW-1185">Reference proteome</keyword>
<organism evidence="9 10">
    <name type="scientific">Litchfieldella rifensis</name>
    <dbReference type="NCBI Taxonomy" id="762643"/>
    <lineage>
        <taxon>Bacteria</taxon>
        <taxon>Pseudomonadati</taxon>
        <taxon>Pseudomonadota</taxon>
        <taxon>Gammaproteobacteria</taxon>
        <taxon>Oceanospirillales</taxon>
        <taxon>Halomonadaceae</taxon>
        <taxon>Litchfieldella</taxon>
    </lineage>
</organism>